<gene>
    <name evidence="9" type="ORF">O3H35_02070</name>
    <name evidence="8" type="ORF">O3H54_08650</name>
</gene>
<evidence type="ECO:0000313" key="8">
    <source>
        <dbReference type="EMBL" id="MCZ3365950.1"/>
    </source>
</evidence>
<dbReference type="SUPFAM" id="SSF103473">
    <property type="entry name" value="MFS general substrate transporter"/>
    <property type="match status" value="1"/>
</dbReference>
<feature type="transmembrane region" description="Helical" evidence="6">
    <location>
        <begin position="351"/>
        <end position="369"/>
    </location>
</feature>
<keyword evidence="3 6" id="KW-0812">Transmembrane</keyword>
<evidence type="ECO:0000256" key="3">
    <source>
        <dbReference type="ARBA" id="ARBA00022692"/>
    </source>
</evidence>
<feature type="transmembrane region" description="Helical" evidence="6">
    <location>
        <begin position="198"/>
        <end position="217"/>
    </location>
</feature>
<accession>A0A9E5DL14</accession>
<feature type="transmembrane region" description="Helical" evidence="6">
    <location>
        <begin position="104"/>
        <end position="125"/>
    </location>
</feature>
<feature type="transmembrane region" description="Helical" evidence="6">
    <location>
        <begin position="137"/>
        <end position="159"/>
    </location>
</feature>
<dbReference type="Gene3D" id="1.20.1250.20">
    <property type="entry name" value="MFS general substrate transporter like domains"/>
    <property type="match status" value="1"/>
</dbReference>
<dbReference type="InterPro" id="IPR020846">
    <property type="entry name" value="MFS_dom"/>
</dbReference>
<feature type="transmembrane region" description="Helical" evidence="6">
    <location>
        <begin position="297"/>
        <end position="314"/>
    </location>
</feature>
<feature type="transmembrane region" description="Helical" evidence="6">
    <location>
        <begin position="223"/>
        <end position="242"/>
    </location>
</feature>
<organism evidence="9">
    <name type="scientific">Methanobacterium veterum</name>
    <dbReference type="NCBI Taxonomy" id="408577"/>
    <lineage>
        <taxon>Archaea</taxon>
        <taxon>Methanobacteriati</taxon>
        <taxon>Methanobacteriota</taxon>
        <taxon>Methanomada group</taxon>
        <taxon>Methanobacteria</taxon>
        <taxon>Methanobacteriales</taxon>
        <taxon>Methanobacteriaceae</taxon>
        <taxon>Methanobacterium</taxon>
    </lineage>
</organism>
<keyword evidence="4 6" id="KW-1133">Transmembrane helix</keyword>
<feature type="transmembrane region" description="Helical" evidence="6">
    <location>
        <begin position="12"/>
        <end position="35"/>
    </location>
</feature>
<reference evidence="9" key="1">
    <citation type="submission" date="2022-12" db="EMBL/GenBank/DDBJ databases">
        <title>Reclassification of two methanogenic archaea species isolated from the Kolyma lowland permafrost.</title>
        <authorList>
            <person name="Trubitsyn V.E."/>
            <person name="Rivkina E.M."/>
            <person name="Shcherbakova V.A."/>
        </authorList>
    </citation>
    <scope>NUCLEOTIDE SEQUENCE</scope>
    <source>
        <strain evidence="8">M2</strain>
        <strain evidence="9">MK4</strain>
    </source>
</reference>
<dbReference type="Proteomes" id="UP001074446">
    <property type="component" value="Unassembled WGS sequence"/>
</dbReference>
<feature type="transmembrane region" description="Helical" evidence="6">
    <location>
        <begin position="79"/>
        <end position="98"/>
    </location>
</feature>
<feature type="transmembrane region" description="Helical" evidence="6">
    <location>
        <begin position="434"/>
        <end position="453"/>
    </location>
</feature>
<evidence type="ECO:0000256" key="1">
    <source>
        <dbReference type="ARBA" id="ARBA00004141"/>
    </source>
</evidence>
<protein>
    <submittedName>
        <fullName evidence="9">MFS transporter</fullName>
    </submittedName>
</protein>
<name>A0A9E5DL14_9EURY</name>
<dbReference type="EMBL" id="JAPVER010000020">
    <property type="protein sequence ID" value="MCZ3365950.1"/>
    <property type="molecule type" value="Genomic_DNA"/>
</dbReference>
<evidence type="ECO:0000256" key="2">
    <source>
        <dbReference type="ARBA" id="ARBA00022448"/>
    </source>
</evidence>
<evidence type="ECO:0000256" key="5">
    <source>
        <dbReference type="ARBA" id="ARBA00023136"/>
    </source>
</evidence>
<feature type="domain" description="Major facilitator superfamily (MFS) profile" evidence="7">
    <location>
        <begin position="13"/>
        <end position="457"/>
    </location>
</feature>
<dbReference type="PROSITE" id="PS50850">
    <property type="entry name" value="MFS"/>
    <property type="match status" value="1"/>
</dbReference>
<dbReference type="InterPro" id="IPR011701">
    <property type="entry name" value="MFS"/>
</dbReference>
<dbReference type="EMBL" id="JAPVES010000024">
    <property type="protein sequence ID" value="MCZ3371415.1"/>
    <property type="molecule type" value="Genomic_DNA"/>
</dbReference>
<dbReference type="GO" id="GO:0016020">
    <property type="term" value="C:membrane"/>
    <property type="evidence" value="ECO:0007669"/>
    <property type="project" value="UniProtKB-SubCell"/>
</dbReference>
<dbReference type="InterPro" id="IPR036259">
    <property type="entry name" value="MFS_trans_sf"/>
</dbReference>
<comment type="subcellular location">
    <subcellularLocation>
        <location evidence="1">Membrane</location>
        <topology evidence="1">Multi-pass membrane protein</topology>
    </subcellularLocation>
</comment>
<feature type="transmembrane region" description="Helical" evidence="6">
    <location>
        <begin position="262"/>
        <end position="285"/>
    </location>
</feature>
<dbReference type="PANTHER" id="PTHR42718">
    <property type="entry name" value="MAJOR FACILITATOR SUPERFAMILY MULTIDRUG TRANSPORTER MFSC"/>
    <property type="match status" value="1"/>
</dbReference>
<dbReference type="Proteomes" id="UP001068021">
    <property type="component" value="Unassembled WGS sequence"/>
</dbReference>
<dbReference type="RefSeq" id="WP_048082272.1">
    <property type="nucleotide sequence ID" value="NZ_JAPVER010000020.1"/>
</dbReference>
<keyword evidence="5 6" id="KW-0472">Membrane</keyword>
<dbReference type="AlphaFoldDB" id="A0A9E5DL14"/>
<dbReference type="Pfam" id="PF07690">
    <property type="entry name" value="MFS_1"/>
    <property type="match status" value="2"/>
</dbReference>
<keyword evidence="2" id="KW-0813">Transport</keyword>
<dbReference type="Gene3D" id="1.20.1720.10">
    <property type="entry name" value="Multidrug resistance protein D"/>
    <property type="match status" value="1"/>
</dbReference>
<feature type="transmembrane region" description="Helical" evidence="6">
    <location>
        <begin position="47"/>
        <end position="67"/>
    </location>
</feature>
<evidence type="ECO:0000256" key="6">
    <source>
        <dbReference type="SAM" id="Phobius"/>
    </source>
</evidence>
<evidence type="ECO:0000313" key="10">
    <source>
        <dbReference type="Proteomes" id="UP001068021"/>
    </source>
</evidence>
<evidence type="ECO:0000256" key="4">
    <source>
        <dbReference type="ARBA" id="ARBA00022989"/>
    </source>
</evidence>
<proteinExistence type="predicted"/>
<evidence type="ECO:0000313" key="9">
    <source>
        <dbReference type="EMBL" id="MCZ3371415.1"/>
    </source>
</evidence>
<feature type="transmembrane region" description="Helical" evidence="6">
    <location>
        <begin position="326"/>
        <end position="345"/>
    </location>
</feature>
<dbReference type="GO" id="GO:0022857">
    <property type="term" value="F:transmembrane transporter activity"/>
    <property type="evidence" value="ECO:0007669"/>
    <property type="project" value="InterPro"/>
</dbReference>
<evidence type="ECO:0000259" key="7">
    <source>
        <dbReference type="PROSITE" id="PS50850"/>
    </source>
</evidence>
<dbReference type="CDD" id="cd17321">
    <property type="entry name" value="MFS_MMR_MDR_like"/>
    <property type="match status" value="1"/>
</dbReference>
<dbReference type="PANTHER" id="PTHR42718:SF9">
    <property type="entry name" value="MAJOR FACILITATOR SUPERFAMILY MULTIDRUG TRANSPORTER MFSC"/>
    <property type="match status" value="1"/>
</dbReference>
<keyword evidence="10" id="KW-1185">Reference proteome</keyword>
<feature type="transmembrane region" description="Helical" evidence="6">
    <location>
        <begin position="390"/>
        <end position="414"/>
    </location>
</feature>
<sequence>MDSAETKTTERYALWVSILVSFMVAYISSSVNIALPEIGETFALNSIFLGWIPTSYLLFTGIFLIPFGKIADNYGKKKIITYGIIIFTLASILSAAAPSGTILLISRILQAVGGAMIFGNVYSMIASVFKKKDKSRALSVSVGISYVGLSTGPILGGFLTQFLGWRSIFAFAVPFGIAALFILLKLEEKLEDDENENISLISTSVFALSLIGIMVGFSEITTYFGILALIVGSLGVLIFIWLQKIVKNPLIHPKLLFDRVYIINNLTSLVNYAPGIFTIFILTLYLQNIKGLSPDQAGLLLSVQSVFIAIFSISESKLLKFLWPRFIAAIGMGLTAVGLTLFLFLGENTSLWLIVVALAVIGSGYGLSASSSTQISVGYFENKFYGVSTATLNTMRVVGQMMGMGVTLAVLNIFMGQSPLTPSNYASFIEASKIPFLIFAILCYTSIYGYFIIRRKN</sequence>
<feature type="transmembrane region" description="Helical" evidence="6">
    <location>
        <begin position="165"/>
        <end position="186"/>
    </location>
</feature>
<comment type="caution">
    <text evidence="9">The sequence shown here is derived from an EMBL/GenBank/DDBJ whole genome shotgun (WGS) entry which is preliminary data.</text>
</comment>